<comment type="caution">
    <text evidence="1">The sequence shown here is derived from an EMBL/GenBank/DDBJ whole genome shotgun (WGS) entry which is preliminary data.</text>
</comment>
<dbReference type="EMBL" id="BMAW01071804">
    <property type="protein sequence ID" value="GFT79781.1"/>
    <property type="molecule type" value="Genomic_DNA"/>
</dbReference>
<dbReference type="Proteomes" id="UP000887013">
    <property type="component" value="Unassembled WGS sequence"/>
</dbReference>
<organism evidence="1 2">
    <name type="scientific">Nephila pilipes</name>
    <name type="common">Giant wood spider</name>
    <name type="synonym">Nephila maculata</name>
    <dbReference type="NCBI Taxonomy" id="299642"/>
    <lineage>
        <taxon>Eukaryota</taxon>
        <taxon>Metazoa</taxon>
        <taxon>Ecdysozoa</taxon>
        <taxon>Arthropoda</taxon>
        <taxon>Chelicerata</taxon>
        <taxon>Arachnida</taxon>
        <taxon>Araneae</taxon>
        <taxon>Araneomorphae</taxon>
        <taxon>Entelegynae</taxon>
        <taxon>Araneoidea</taxon>
        <taxon>Nephilidae</taxon>
        <taxon>Nephila</taxon>
    </lineage>
</organism>
<name>A0A8X6U6M5_NEPPI</name>
<proteinExistence type="predicted"/>
<gene>
    <name evidence="1" type="ORF">NPIL_75821</name>
</gene>
<evidence type="ECO:0000313" key="1">
    <source>
        <dbReference type="EMBL" id="GFT79781.1"/>
    </source>
</evidence>
<keyword evidence="2" id="KW-1185">Reference proteome</keyword>
<evidence type="ECO:0000313" key="2">
    <source>
        <dbReference type="Proteomes" id="UP000887013"/>
    </source>
</evidence>
<accession>A0A8X6U6M5</accession>
<reference evidence="1" key="1">
    <citation type="submission" date="2020-08" db="EMBL/GenBank/DDBJ databases">
        <title>Multicomponent nature underlies the extraordinary mechanical properties of spider dragline silk.</title>
        <authorList>
            <person name="Kono N."/>
            <person name="Nakamura H."/>
            <person name="Mori M."/>
            <person name="Yoshida Y."/>
            <person name="Ohtoshi R."/>
            <person name="Malay A.D."/>
            <person name="Moran D.A.P."/>
            <person name="Tomita M."/>
            <person name="Numata K."/>
            <person name="Arakawa K."/>
        </authorList>
    </citation>
    <scope>NUCLEOTIDE SEQUENCE</scope>
</reference>
<protein>
    <submittedName>
        <fullName evidence="1">Uncharacterized protein</fullName>
    </submittedName>
</protein>
<sequence>MRALGGLRPSQASAAFDLIGETSCKTFGASMIAVLQVLQPPNFYSFLFCVVGWQTLRACDADVLERRAQLFQASAAFDSLCGRP</sequence>
<dbReference type="AlphaFoldDB" id="A0A8X6U6M5"/>